<feature type="domain" description="LUD" evidence="1">
    <location>
        <begin position="3"/>
        <end position="176"/>
    </location>
</feature>
<protein>
    <submittedName>
        <fullName evidence="2">YkgG-like protein</fullName>
    </submittedName>
</protein>
<accession>A0A1D7TJB0</accession>
<dbReference type="KEGG" id="shal:SHALO_1303"/>
<dbReference type="Gene3D" id="3.40.50.10420">
    <property type="entry name" value="NagB/RpiA/CoA transferase-like"/>
    <property type="match status" value="1"/>
</dbReference>
<evidence type="ECO:0000259" key="1">
    <source>
        <dbReference type="Pfam" id="PF02589"/>
    </source>
</evidence>
<reference evidence="3" key="1">
    <citation type="submission" date="2016-08" db="EMBL/GenBank/DDBJ databases">
        <title>Complete genome sequence of the organohalide-respiring Epsilonproteobacterium Sulfurospirillum halorespirans.</title>
        <authorList>
            <person name="Goris T."/>
            <person name="Zimmermann J."/>
            <person name="Schenz B."/>
            <person name="Lemos M."/>
            <person name="Hackermueller J."/>
            <person name="Diekert G."/>
        </authorList>
    </citation>
    <scope>NUCLEOTIDE SEQUENCE [LARGE SCALE GENOMIC DNA]</scope>
    <source>
        <strain>DSM 13726</strain>
        <strain evidence="3">PCE-M2</strain>
    </source>
</reference>
<dbReference type="PANTHER" id="PTHR43682:SF1">
    <property type="entry name" value="LACTATE UTILIZATION PROTEIN C"/>
    <property type="match status" value="1"/>
</dbReference>
<organism evidence="2 3">
    <name type="scientific">Sulfurospirillum halorespirans DSM 13726</name>
    <dbReference type="NCBI Taxonomy" id="1193502"/>
    <lineage>
        <taxon>Bacteria</taxon>
        <taxon>Pseudomonadati</taxon>
        <taxon>Campylobacterota</taxon>
        <taxon>Epsilonproteobacteria</taxon>
        <taxon>Campylobacterales</taxon>
        <taxon>Sulfurospirillaceae</taxon>
        <taxon>Sulfurospirillum</taxon>
    </lineage>
</organism>
<dbReference type="Pfam" id="PF02589">
    <property type="entry name" value="LUD_dom"/>
    <property type="match status" value="1"/>
</dbReference>
<evidence type="ECO:0000313" key="2">
    <source>
        <dbReference type="EMBL" id="AOO65081.1"/>
    </source>
</evidence>
<gene>
    <name evidence="2" type="ORF">SHALO_1303</name>
</gene>
<dbReference type="InterPro" id="IPR003741">
    <property type="entry name" value="LUD_dom"/>
</dbReference>
<keyword evidence="3" id="KW-1185">Reference proteome</keyword>
<dbReference type="AlphaFoldDB" id="A0A1D7TJB0"/>
<dbReference type="InterPro" id="IPR037171">
    <property type="entry name" value="NagB/RpiA_transferase-like"/>
</dbReference>
<dbReference type="EMBL" id="CP017111">
    <property type="protein sequence ID" value="AOO65081.1"/>
    <property type="molecule type" value="Genomic_DNA"/>
</dbReference>
<dbReference type="PATRIC" id="fig|1193502.14.peg.1323"/>
<dbReference type="SUPFAM" id="SSF100950">
    <property type="entry name" value="NagB/RpiA/CoA transferase-like"/>
    <property type="match status" value="1"/>
</dbReference>
<name>A0A1D7TJB0_9BACT</name>
<dbReference type="Proteomes" id="UP000094609">
    <property type="component" value="Chromosome"/>
</dbReference>
<dbReference type="InterPro" id="IPR024185">
    <property type="entry name" value="FTHF_cligase-like_sf"/>
</dbReference>
<dbReference type="STRING" id="1193502.SHALO_1303"/>
<sequence>MFENFKARAETSGNTEVKRFATTNEALGFIESFLETEEVKDASGSYAVWADSPILKQFDNQAMAEKFPGLYFHVTRDLAKGAKVGITQLKWGLAETGSMAQDSTDVEQRLASALAWIHVAILPTSKIIADIPALMTKMHPKNDKYITLITGASKTADIERMLAIGVHGPERLVIVCVDDLELEGVES</sequence>
<dbReference type="RefSeq" id="WP_069477894.1">
    <property type="nucleotide sequence ID" value="NZ_CP017111.1"/>
</dbReference>
<evidence type="ECO:0000313" key="3">
    <source>
        <dbReference type="Proteomes" id="UP000094609"/>
    </source>
</evidence>
<proteinExistence type="predicted"/>
<dbReference type="PANTHER" id="PTHR43682">
    <property type="entry name" value="LACTATE UTILIZATION PROTEIN C"/>
    <property type="match status" value="1"/>
</dbReference>